<feature type="non-terminal residue" evidence="2">
    <location>
        <position position="1"/>
    </location>
</feature>
<evidence type="ECO:0000313" key="2">
    <source>
        <dbReference type="EMBL" id="MCI90814.1"/>
    </source>
</evidence>
<comment type="caution">
    <text evidence="2">The sequence shown here is derived from an EMBL/GenBank/DDBJ whole genome shotgun (WGS) entry which is preliminary data.</text>
</comment>
<proteinExistence type="predicted"/>
<feature type="region of interest" description="Disordered" evidence="1">
    <location>
        <begin position="1"/>
        <end position="66"/>
    </location>
</feature>
<sequence length="66" mass="6975">ISENLGQDIPNVENLGVDKPKSPDSLGKEFNIGSSVDELVVDGSTKDSGDCVDETLKETVPETNVV</sequence>
<dbReference type="EMBL" id="LXQA011254923">
    <property type="protein sequence ID" value="MCI90814.1"/>
    <property type="molecule type" value="Genomic_DNA"/>
</dbReference>
<feature type="non-terminal residue" evidence="2">
    <location>
        <position position="66"/>
    </location>
</feature>
<feature type="compositionally biased region" description="Basic and acidic residues" evidence="1">
    <location>
        <begin position="44"/>
        <end position="60"/>
    </location>
</feature>
<reference evidence="2 3" key="1">
    <citation type="journal article" date="2018" name="Front. Plant Sci.">
        <title>Red Clover (Trifolium pratense) and Zigzag Clover (T. medium) - A Picture of Genomic Similarities and Differences.</title>
        <authorList>
            <person name="Dluhosova J."/>
            <person name="Istvanek J."/>
            <person name="Nedelnik J."/>
            <person name="Repkova J."/>
        </authorList>
    </citation>
    <scope>NUCLEOTIDE SEQUENCE [LARGE SCALE GENOMIC DNA]</scope>
    <source>
        <strain evidence="3">cv. 10/8</strain>
        <tissue evidence="2">Leaf</tissue>
    </source>
</reference>
<evidence type="ECO:0000256" key="1">
    <source>
        <dbReference type="SAM" id="MobiDB-lite"/>
    </source>
</evidence>
<protein>
    <submittedName>
        <fullName evidence="2">Uncharacterized protein</fullName>
    </submittedName>
</protein>
<dbReference type="Proteomes" id="UP000265520">
    <property type="component" value="Unassembled WGS sequence"/>
</dbReference>
<dbReference type="AlphaFoldDB" id="A0A392VQZ8"/>
<accession>A0A392VQZ8</accession>
<name>A0A392VQZ8_9FABA</name>
<organism evidence="2 3">
    <name type="scientific">Trifolium medium</name>
    <dbReference type="NCBI Taxonomy" id="97028"/>
    <lineage>
        <taxon>Eukaryota</taxon>
        <taxon>Viridiplantae</taxon>
        <taxon>Streptophyta</taxon>
        <taxon>Embryophyta</taxon>
        <taxon>Tracheophyta</taxon>
        <taxon>Spermatophyta</taxon>
        <taxon>Magnoliopsida</taxon>
        <taxon>eudicotyledons</taxon>
        <taxon>Gunneridae</taxon>
        <taxon>Pentapetalae</taxon>
        <taxon>rosids</taxon>
        <taxon>fabids</taxon>
        <taxon>Fabales</taxon>
        <taxon>Fabaceae</taxon>
        <taxon>Papilionoideae</taxon>
        <taxon>50 kb inversion clade</taxon>
        <taxon>NPAAA clade</taxon>
        <taxon>Hologalegina</taxon>
        <taxon>IRL clade</taxon>
        <taxon>Trifolieae</taxon>
        <taxon>Trifolium</taxon>
    </lineage>
</organism>
<evidence type="ECO:0000313" key="3">
    <source>
        <dbReference type="Proteomes" id="UP000265520"/>
    </source>
</evidence>
<keyword evidence="3" id="KW-1185">Reference proteome</keyword>